<sequence length="205" mass="22103">MLDAFDDKERTILRSKALTVALLSAVTFSVSAICAAEFPALASAGDVASVTPESYRYVPKGEQSGTDGRYAEVPSGDSFGNYSALGETPGPGGIVGSRAFIYVNGTGLHANYAQVGWRGYFDPKSPWPPNVCNGSFDIQWTDAQGHHQERHGNSPNCTIPPQFNIPGHYISFDLNNDTFKANTDVCGRYTINGETSPWACIEMKP</sequence>
<name>A0ABS9PSF1_9CORY</name>
<dbReference type="EMBL" id="JAKRDF010000003">
    <property type="protein sequence ID" value="MCG7275617.1"/>
    <property type="molecule type" value="Genomic_DNA"/>
</dbReference>
<organism evidence="1 2">
    <name type="scientific">Corynebacterium singulare</name>
    <dbReference type="NCBI Taxonomy" id="161899"/>
    <lineage>
        <taxon>Bacteria</taxon>
        <taxon>Bacillati</taxon>
        <taxon>Actinomycetota</taxon>
        <taxon>Actinomycetes</taxon>
        <taxon>Mycobacteriales</taxon>
        <taxon>Corynebacteriaceae</taxon>
        <taxon>Corynebacterium</taxon>
    </lineage>
</organism>
<gene>
    <name evidence="1" type="ORF">MHK08_03915</name>
</gene>
<dbReference type="Proteomes" id="UP001521911">
    <property type="component" value="Unassembled WGS sequence"/>
</dbReference>
<keyword evidence="2" id="KW-1185">Reference proteome</keyword>
<evidence type="ECO:0000313" key="1">
    <source>
        <dbReference type="EMBL" id="MCG7275617.1"/>
    </source>
</evidence>
<reference evidence="1 2" key="1">
    <citation type="submission" date="2022-02" db="EMBL/GenBank/DDBJ databases">
        <title>Uncovering new skin microbiome diversity through culturing and metagenomics.</title>
        <authorList>
            <person name="Conlan S."/>
            <person name="Deming C."/>
            <person name="Nisc Comparative Sequencing Program N."/>
            <person name="Segre J.A."/>
        </authorList>
    </citation>
    <scope>NUCLEOTIDE SEQUENCE [LARGE SCALE GENOMIC DNA]</scope>
    <source>
        <strain evidence="1 2">ACRQV</strain>
    </source>
</reference>
<proteinExistence type="predicted"/>
<protein>
    <recommendedName>
        <fullName evidence="3">Secreted protein</fullName>
    </recommendedName>
</protein>
<evidence type="ECO:0000313" key="2">
    <source>
        <dbReference type="Proteomes" id="UP001521911"/>
    </source>
</evidence>
<accession>A0ABS9PSF1</accession>
<evidence type="ECO:0008006" key="3">
    <source>
        <dbReference type="Google" id="ProtNLM"/>
    </source>
</evidence>
<comment type="caution">
    <text evidence="1">The sequence shown here is derived from an EMBL/GenBank/DDBJ whole genome shotgun (WGS) entry which is preliminary data.</text>
</comment>